<protein>
    <submittedName>
        <fullName evidence="5">Bacteriohemerythrin</fullName>
    </submittedName>
</protein>
<proteinExistence type="inferred from homology"/>
<gene>
    <name evidence="5" type="ORF">DHW61_01445</name>
</gene>
<dbReference type="Proteomes" id="UP000262969">
    <property type="component" value="Unassembled WGS sequence"/>
</dbReference>
<dbReference type="NCBIfam" id="TIGR02481">
    <property type="entry name" value="hemeryth_dom"/>
    <property type="match status" value="1"/>
</dbReference>
<dbReference type="PANTHER" id="PTHR37164:SF1">
    <property type="entry name" value="BACTERIOHEMERYTHRIN"/>
    <property type="match status" value="1"/>
</dbReference>
<dbReference type="InterPro" id="IPR035938">
    <property type="entry name" value="Hemerythrin-like_sf"/>
</dbReference>
<dbReference type="PANTHER" id="PTHR37164">
    <property type="entry name" value="BACTERIOHEMERYTHRIN"/>
    <property type="match status" value="1"/>
</dbReference>
<dbReference type="SUPFAM" id="SSF47188">
    <property type="entry name" value="Hemerythrin-like"/>
    <property type="match status" value="1"/>
</dbReference>
<dbReference type="EMBL" id="DPVV01000056">
    <property type="protein sequence ID" value="HCL01084.1"/>
    <property type="molecule type" value="Genomic_DNA"/>
</dbReference>
<dbReference type="NCBIfam" id="NF033749">
    <property type="entry name" value="bact_hemeryth"/>
    <property type="match status" value="1"/>
</dbReference>
<dbReference type="GO" id="GO:0046872">
    <property type="term" value="F:metal ion binding"/>
    <property type="evidence" value="ECO:0007669"/>
    <property type="project" value="UniProtKB-KW"/>
</dbReference>
<name>A0A3D2X2H0_9FIRM</name>
<dbReference type="InterPro" id="IPR050669">
    <property type="entry name" value="Hemerythrin"/>
</dbReference>
<feature type="domain" description="Hemerythrin-like" evidence="4">
    <location>
        <begin position="10"/>
        <end position="123"/>
    </location>
</feature>
<dbReference type="Gene3D" id="1.20.120.50">
    <property type="entry name" value="Hemerythrin-like"/>
    <property type="match status" value="1"/>
</dbReference>
<dbReference type="CDD" id="cd12107">
    <property type="entry name" value="Hemerythrin"/>
    <property type="match status" value="1"/>
</dbReference>
<sequence>MFEMKPEYMTGITLIDEEHQKLFELADQLYELLNNDFIHDKFDYIVEVIYGLKEYAKKHFTDEEDYMMSINYKRLFSHKIEHQAFLEKMEGLDLESIDEDQKQTCLELLGFVSDWLVNHILGNDILIGK</sequence>
<keyword evidence="2" id="KW-0479">Metal-binding</keyword>
<comment type="caution">
    <text evidence="5">The sequence shown here is derived from an EMBL/GenBank/DDBJ whole genome shotgun (WGS) entry which is preliminary data.</text>
</comment>
<dbReference type="PROSITE" id="PS00550">
    <property type="entry name" value="HEMERYTHRINS"/>
    <property type="match status" value="1"/>
</dbReference>
<evidence type="ECO:0000256" key="1">
    <source>
        <dbReference type="ARBA" id="ARBA00010587"/>
    </source>
</evidence>
<evidence type="ECO:0000259" key="4">
    <source>
        <dbReference type="Pfam" id="PF01814"/>
    </source>
</evidence>
<dbReference type="InterPro" id="IPR016131">
    <property type="entry name" value="Haemerythrin_Fe_BS"/>
</dbReference>
<dbReference type="AlphaFoldDB" id="A0A3D2X2H0"/>
<comment type="similarity">
    <text evidence="1">Belongs to the hemerythrin family.</text>
</comment>
<evidence type="ECO:0000256" key="3">
    <source>
        <dbReference type="ARBA" id="ARBA00023004"/>
    </source>
</evidence>
<organism evidence="5 6">
    <name type="scientific">Lachnoclostridium phytofermentans</name>
    <dbReference type="NCBI Taxonomy" id="66219"/>
    <lineage>
        <taxon>Bacteria</taxon>
        <taxon>Bacillati</taxon>
        <taxon>Bacillota</taxon>
        <taxon>Clostridia</taxon>
        <taxon>Lachnospirales</taxon>
        <taxon>Lachnospiraceae</taxon>
    </lineage>
</organism>
<reference evidence="5 6" key="1">
    <citation type="journal article" date="2018" name="Nat. Biotechnol.">
        <title>A standardized bacterial taxonomy based on genome phylogeny substantially revises the tree of life.</title>
        <authorList>
            <person name="Parks D.H."/>
            <person name="Chuvochina M."/>
            <person name="Waite D.W."/>
            <person name="Rinke C."/>
            <person name="Skarshewski A."/>
            <person name="Chaumeil P.A."/>
            <person name="Hugenholtz P."/>
        </authorList>
    </citation>
    <scope>NUCLEOTIDE SEQUENCE [LARGE SCALE GENOMIC DNA]</scope>
    <source>
        <strain evidence="5">UBA11728</strain>
    </source>
</reference>
<accession>A0A3D2X2H0</accession>
<evidence type="ECO:0000256" key="2">
    <source>
        <dbReference type="ARBA" id="ARBA00022723"/>
    </source>
</evidence>
<dbReference type="InterPro" id="IPR012312">
    <property type="entry name" value="Hemerythrin-like"/>
</dbReference>
<keyword evidence="3" id="KW-0408">Iron</keyword>
<dbReference type="Pfam" id="PF01814">
    <property type="entry name" value="Hemerythrin"/>
    <property type="match status" value="1"/>
</dbReference>
<evidence type="ECO:0000313" key="6">
    <source>
        <dbReference type="Proteomes" id="UP000262969"/>
    </source>
</evidence>
<evidence type="ECO:0000313" key="5">
    <source>
        <dbReference type="EMBL" id="HCL01084.1"/>
    </source>
</evidence>
<dbReference type="InterPro" id="IPR012827">
    <property type="entry name" value="Hemerythrin_metal-bd"/>
</dbReference>